<dbReference type="PROSITE" id="PS51186">
    <property type="entry name" value="GNAT"/>
    <property type="match status" value="1"/>
</dbReference>
<dbReference type="Pfam" id="PF00583">
    <property type="entry name" value="Acetyltransf_1"/>
    <property type="match status" value="1"/>
</dbReference>
<protein>
    <submittedName>
        <fullName evidence="3">LADA_0G09648g1_1</fullName>
    </submittedName>
</protein>
<keyword evidence="1" id="KW-0808">Transferase</keyword>
<dbReference type="Gene3D" id="3.40.630.30">
    <property type="match status" value="1"/>
</dbReference>
<dbReference type="InterPro" id="IPR050769">
    <property type="entry name" value="NAT_camello-type"/>
</dbReference>
<evidence type="ECO:0000256" key="1">
    <source>
        <dbReference type="ARBA" id="ARBA00022679"/>
    </source>
</evidence>
<keyword evidence="4" id="KW-1185">Reference proteome</keyword>
<dbReference type="OrthoDB" id="41532at2759"/>
<sequence length="171" mass="19188">MATEQEMLTTKHGSYIIREPRPGDMGMIVHQNGALYAAEYGWDMQFEALVAQIVAEFVKNQVPAREKCWIAEKDGKVVGSVFVVSEDDETAKLRVLYVDESARGLGIGNRLVSEAVEFARKAGYKRMVLWTNSVLTGARRIYDRAGFSLIQEEHHHSFGKDLVGQVLARDL</sequence>
<dbReference type="SUPFAM" id="SSF55729">
    <property type="entry name" value="Acyl-CoA N-acyltransferases (Nat)"/>
    <property type="match status" value="1"/>
</dbReference>
<dbReference type="CDD" id="cd04301">
    <property type="entry name" value="NAT_SF"/>
    <property type="match status" value="1"/>
</dbReference>
<organism evidence="3 4">
    <name type="scientific">Lachancea dasiensis</name>
    <dbReference type="NCBI Taxonomy" id="1072105"/>
    <lineage>
        <taxon>Eukaryota</taxon>
        <taxon>Fungi</taxon>
        <taxon>Dikarya</taxon>
        <taxon>Ascomycota</taxon>
        <taxon>Saccharomycotina</taxon>
        <taxon>Saccharomycetes</taxon>
        <taxon>Saccharomycetales</taxon>
        <taxon>Saccharomycetaceae</taxon>
        <taxon>Lachancea</taxon>
    </lineage>
</organism>
<evidence type="ECO:0000313" key="3">
    <source>
        <dbReference type="EMBL" id="SCU94605.1"/>
    </source>
</evidence>
<evidence type="ECO:0000313" key="4">
    <source>
        <dbReference type="Proteomes" id="UP000190274"/>
    </source>
</evidence>
<dbReference type="EMBL" id="LT598457">
    <property type="protein sequence ID" value="SCU94605.1"/>
    <property type="molecule type" value="Genomic_DNA"/>
</dbReference>
<dbReference type="AlphaFoldDB" id="A0A1G4JUI8"/>
<dbReference type="GO" id="GO:0008080">
    <property type="term" value="F:N-acetyltransferase activity"/>
    <property type="evidence" value="ECO:0007669"/>
    <property type="project" value="InterPro"/>
</dbReference>
<dbReference type="STRING" id="1266660.A0A1G4JUI8"/>
<dbReference type="Proteomes" id="UP000190274">
    <property type="component" value="Chromosome G"/>
</dbReference>
<name>A0A1G4JUI8_9SACH</name>
<gene>
    <name evidence="3" type="ORF">LADA_0G09648G</name>
</gene>
<dbReference type="PANTHER" id="PTHR13947:SF37">
    <property type="entry name" value="LD18367P"/>
    <property type="match status" value="1"/>
</dbReference>
<evidence type="ECO:0000259" key="2">
    <source>
        <dbReference type="PROSITE" id="PS51186"/>
    </source>
</evidence>
<feature type="domain" description="N-acetyltransferase" evidence="2">
    <location>
        <begin position="15"/>
        <end position="171"/>
    </location>
</feature>
<reference evidence="4" key="1">
    <citation type="submission" date="2016-03" db="EMBL/GenBank/DDBJ databases">
        <authorList>
            <person name="Devillers H."/>
        </authorList>
    </citation>
    <scope>NUCLEOTIDE SEQUENCE [LARGE SCALE GENOMIC DNA]</scope>
</reference>
<accession>A0A1G4JUI8</accession>
<proteinExistence type="predicted"/>
<dbReference type="InterPro" id="IPR000182">
    <property type="entry name" value="GNAT_dom"/>
</dbReference>
<dbReference type="PANTHER" id="PTHR13947">
    <property type="entry name" value="GNAT FAMILY N-ACETYLTRANSFERASE"/>
    <property type="match status" value="1"/>
</dbReference>
<dbReference type="InterPro" id="IPR016181">
    <property type="entry name" value="Acyl_CoA_acyltransferase"/>
</dbReference>